<name>A0A2G5CFE8_AQUCA</name>
<keyword evidence="3" id="KW-1185">Reference proteome</keyword>
<evidence type="ECO:0000313" key="2">
    <source>
        <dbReference type="EMBL" id="PIA29953.1"/>
    </source>
</evidence>
<sequence length="145" mass="16128">MERSELLSEPYNQLQVALAHVNKGSEREIDHNDLVGSDSSNITTQKFHAEANLNQLLEMKTSECEIVSQHIEAEVKDRNACVTDAVENLEQHDSKEYTPHSPSQELETKPEANADPDLNNDLLAKGTETKVLETSSRSIVEGRGD</sequence>
<accession>A0A2G5CFE8</accession>
<feature type="compositionally biased region" description="Basic and acidic residues" evidence="1">
    <location>
        <begin position="89"/>
        <end position="98"/>
    </location>
</feature>
<evidence type="ECO:0000256" key="1">
    <source>
        <dbReference type="SAM" id="MobiDB-lite"/>
    </source>
</evidence>
<reference evidence="2 3" key="1">
    <citation type="submission" date="2017-09" db="EMBL/GenBank/DDBJ databases">
        <title>WGS assembly of Aquilegia coerulea Goldsmith.</title>
        <authorList>
            <person name="Hodges S."/>
            <person name="Kramer E."/>
            <person name="Nordborg M."/>
            <person name="Tomkins J."/>
            <person name="Borevitz J."/>
            <person name="Derieg N."/>
            <person name="Yan J."/>
            <person name="Mihaltcheva S."/>
            <person name="Hayes R.D."/>
            <person name="Rokhsar D."/>
        </authorList>
    </citation>
    <scope>NUCLEOTIDE SEQUENCE [LARGE SCALE GENOMIC DNA]</scope>
    <source>
        <strain evidence="3">cv. Goldsmith</strain>
    </source>
</reference>
<proteinExistence type="predicted"/>
<feature type="region of interest" description="Disordered" evidence="1">
    <location>
        <begin position="88"/>
        <end position="145"/>
    </location>
</feature>
<dbReference type="InParanoid" id="A0A2G5CFE8"/>
<protein>
    <submittedName>
        <fullName evidence="2">Uncharacterized protein</fullName>
    </submittedName>
</protein>
<dbReference type="EMBL" id="KZ305075">
    <property type="protein sequence ID" value="PIA29953.1"/>
    <property type="molecule type" value="Genomic_DNA"/>
</dbReference>
<dbReference type="AlphaFoldDB" id="A0A2G5CFE8"/>
<dbReference type="Proteomes" id="UP000230069">
    <property type="component" value="Unassembled WGS sequence"/>
</dbReference>
<evidence type="ECO:0000313" key="3">
    <source>
        <dbReference type="Proteomes" id="UP000230069"/>
    </source>
</evidence>
<organism evidence="2 3">
    <name type="scientific">Aquilegia coerulea</name>
    <name type="common">Rocky mountain columbine</name>
    <dbReference type="NCBI Taxonomy" id="218851"/>
    <lineage>
        <taxon>Eukaryota</taxon>
        <taxon>Viridiplantae</taxon>
        <taxon>Streptophyta</taxon>
        <taxon>Embryophyta</taxon>
        <taxon>Tracheophyta</taxon>
        <taxon>Spermatophyta</taxon>
        <taxon>Magnoliopsida</taxon>
        <taxon>Ranunculales</taxon>
        <taxon>Ranunculaceae</taxon>
        <taxon>Thalictroideae</taxon>
        <taxon>Aquilegia</taxon>
    </lineage>
</organism>
<gene>
    <name evidence="2" type="ORF">AQUCO_05800201v1</name>
</gene>